<comment type="similarity">
    <text evidence="5">Belongs to the SURF1 family.</text>
</comment>
<evidence type="ECO:0000256" key="5">
    <source>
        <dbReference type="RuleBase" id="RU363076"/>
    </source>
</evidence>
<reference evidence="6 7" key="1">
    <citation type="journal article" date="2011" name="J. Gen. Appl. Microbiol.">
        <title>Draft genome sequencing of the enigmatic yeast Saitoella complicata.</title>
        <authorList>
            <person name="Nishida H."/>
            <person name="Hamamoto M."/>
            <person name="Sugiyama J."/>
        </authorList>
    </citation>
    <scope>NUCLEOTIDE SEQUENCE [LARGE SCALE GENOMIC DNA]</scope>
    <source>
        <strain evidence="6 7">NRRL Y-17804</strain>
    </source>
</reference>
<accession>A0A0E9NRQ0</accession>
<comment type="function">
    <text evidence="5">Probably involved in the biogenesis of the COX complex.</text>
</comment>
<evidence type="ECO:0000313" key="7">
    <source>
        <dbReference type="Proteomes" id="UP000033140"/>
    </source>
</evidence>
<reference evidence="6 7" key="3">
    <citation type="journal article" date="2015" name="Genome Announc.">
        <title>Draft Genome Sequence of the Archiascomycetous Yeast Saitoella complicata.</title>
        <authorList>
            <person name="Yamauchi K."/>
            <person name="Kondo S."/>
            <person name="Hamamoto M."/>
            <person name="Takahashi Y."/>
            <person name="Ogura Y."/>
            <person name="Hayashi T."/>
            <person name="Nishida H."/>
        </authorList>
    </citation>
    <scope>NUCLEOTIDE SEQUENCE [LARGE SCALE GENOMIC DNA]</scope>
    <source>
        <strain evidence="6 7">NRRL Y-17804</strain>
    </source>
</reference>
<comment type="subcellular location">
    <subcellularLocation>
        <location evidence="1">Membrane</location>
    </subcellularLocation>
    <subcellularLocation>
        <location evidence="5">Mitochondrion inner membrane</location>
        <topology evidence="5">Multi-pass membrane protein</topology>
    </subcellularLocation>
</comment>
<dbReference type="STRING" id="698492.A0A0E9NRQ0"/>
<sequence length="311" mass="35616">MFNRTCLRPSASSRLIQSWAPTQNTTILARCLSYTPPRFNANADSAGFEQKEDKFAFARRGVKAKGRSKLFGFIIAMVPVTGFVLGTWQVYRRNWKLELIEKYEAHLDLPPAILPPNLDATKAEEFDHRRILMKGQFLHDQEMLIGPRQWNGETGFHVITPFQRDDGTRVLVNRGWIPRARGDKSTRPKGLVGGEVVIEGLVRPPPGKGYFQHENEPNRGLFYYLNLEEMGGMVGADQGFFVEEIFDPNRSWSDKFIVDGKPIGRVPQVNLKNNHMQYIITWYSLGVITSFMLFRLMRQPANRVKMRVKAA</sequence>
<dbReference type="GO" id="GO:0005743">
    <property type="term" value="C:mitochondrial inner membrane"/>
    <property type="evidence" value="ECO:0007669"/>
    <property type="project" value="UniProtKB-SubCell"/>
</dbReference>
<dbReference type="PANTHER" id="PTHR23427:SF2">
    <property type="entry name" value="SURFEIT LOCUS PROTEIN 1"/>
    <property type="match status" value="1"/>
</dbReference>
<evidence type="ECO:0000256" key="1">
    <source>
        <dbReference type="ARBA" id="ARBA00004370"/>
    </source>
</evidence>
<keyword evidence="5" id="KW-0999">Mitochondrion inner membrane</keyword>
<dbReference type="PANTHER" id="PTHR23427">
    <property type="entry name" value="SURFEIT LOCUS PROTEIN"/>
    <property type="match status" value="1"/>
</dbReference>
<feature type="transmembrane region" description="Helical" evidence="5">
    <location>
        <begin position="278"/>
        <end position="297"/>
    </location>
</feature>
<organism evidence="6 7">
    <name type="scientific">Saitoella complicata (strain BCRC 22490 / CBS 7301 / JCM 7358 / NBRC 10748 / NRRL Y-17804)</name>
    <dbReference type="NCBI Taxonomy" id="698492"/>
    <lineage>
        <taxon>Eukaryota</taxon>
        <taxon>Fungi</taxon>
        <taxon>Dikarya</taxon>
        <taxon>Ascomycota</taxon>
        <taxon>Taphrinomycotina</taxon>
        <taxon>Taphrinomycotina incertae sedis</taxon>
        <taxon>Saitoella</taxon>
    </lineage>
</organism>
<dbReference type="GO" id="GO:0033617">
    <property type="term" value="P:mitochondrial respiratory chain complex IV assembly"/>
    <property type="evidence" value="ECO:0007669"/>
    <property type="project" value="TreeGrafter"/>
</dbReference>
<dbReference type="OMA" id="WYSRDVA"/>
<reference evidence="6 7" key="2">
    <citation type="journal article" date="2014" name="J. Gen. Appl. Microbiol.">
        <title>The early diverging ascomycetous budding yeast Saitoella complicata has three histone deacetylases belonging to the Clr6, Hos2, and Rpd3 lineages.</title>
        <authorList>
            <person name="Nishida H."/>
            <person name="Matsumoto T."/>
            <person name="Kondo S."/>
            <person name="Hamamoto M."/>
            <person name="Yoshikawa H."/>
        </authorList>
    </citation>
    <scope>NUCLEOTIDE SEQUENCE [LARGE SCALE GENOMIC DNA]</scope>
    <source>
        <strain evidence="6 7">NRRL Y-17804</strain>
    </source>
</reference>
<dbReference type="CDD" id="cd06662">
    <property type="entry name" value="SURF1"/>
    <property type="match status" value="1"/>
</dbReference>
<dbReference type="InterPro" id="IPR002994">
    <property type="entry name" value="Surf1/Shy1"/>
</dbReference>
<dbReference type="RefSeq" id="XP_019021691.1">
    <property type="nucleotide sequence ID" value="XM_019170847.1"/>
</dbReference>
<dbReference type="AlphaFoldDB" id="A0A0E9NRQ0"/>
<keyword evidence="3 5" id="KW-1133">Transmembrane helix</keyword>
<keyword evidence="7" id="KW-1185">Reference proteome</keyword>
<evidence type="ECO:0000256" key="4">
    <source>
        <dbReference type="ARBA" id="ARBA00023136"/>
    </source>
</evidence>
<comment type="caution">
    <text evidence="6">The sequence shown here is derived from an EMBL/GenBank/DDBJ whole genome shotgun (WGS) entry which is preliminary data.</text>
</comment>
<keyword evidence="2 5" id="KW-0812">Transmembrane</keyword>
<evidence type="ECO:0000313" key="6">
    <source>
        <dbReference type="EMBL" id="GAO52539.1"/>
    </source>
</evidence>
<keyword evidence="5" id="KW-0496">Mitochondrion</keyword>
<gene>
    <name evidence="6" type="ORF">G7K_6613-t1</name>
</gene>
<evidence type="ECO:0000256" key="2">
    <source>
        <dbReference type="ARBA" id="ARBA00022692"/>
    </source>
</evidence>
<name>A0A0E9NRQ0_SAICN</name>
<keyword evidence="4 5" id="KW-0472">Membrane</keyword>
<evidence type="ECO:0000256" key="3">
    <source>
        <dbReference type="ARBA" id="ARBA00022989"/>
    </source>
</evidence>
<dbReference type="PROSITE" id="PS50895">
    <property type="entry name" value="SURF1"/>
    <property type="match status" value="1"/>
</dbReference>
<feature type="transmembrane region" description="Helical" evidence="5">
    <location>
        <begin position="70"/>
        <end position="91"/>
    </location>
</feature>
<dbReference type="Proteomes" id="UP000033140">
    <property type="component" value="Unassembled WGS sequence"/>
</dbReference>
<dbReference type="OrthoDB" id="10040024at2759"/>
<protein>
    <recommendedName>
        <fullName evidence="5">SURF1-like protein</fullName>
    </recommendedName>
</protein>
<dbReference type="EMBL" id="BACD03000073">
    <property type="protein sequence ID" value="GAO52539.1"/>
    <property type="molecule type" value="Genomic_DNA"/>
</dbReference>
<proteinExistence type="inferred from homology"/>
<dbReference type="InterPro" id="IPR045214">
    <property type="entry name" value="Surf1/Surf4"/>
</dbReference>
<dbReference type="Pfam" id="PF02104">
    <property type="entry name" value="SURF1"/>
    <property type="match status" value="1"/>
</dbReference>